<feature type="region of interest" description="Disordered" evidence="1">
    <location>
        <begin position="145"/>
        <end position="189"/>
    </location>
</feature>
<dbReference type="InParanoid" id="B4LSQ3"/>
<gene>
    <name evidence="2" type="primary">Dvir\GJ16676</name>
    <name evidence="2" type="ORF">Dvir_GJ16676</name>
</gene>
<dbReference type="HOGENOM" id="CLU_1225952_0_0_1"/>
<evidence type="ECO:0000313" key="3">
    <source>
        <dbReference type="Proteomes" id="UP000008792"/>
    </source>
</evidence>
<dbReference type="FunCoup" id="B4LSQ3">
    <property type="interactions" value="2"/>
</dbReference>
<evidence type="ECO:0000313" key="2">
    <source>
        <dbReference type="EMBL" id="EDW63792.1"/>
    </source>
</evidence>
<dbReference type="PhylomeDB" id="B4LSQ3"/>
<proteinExistence type="predicted"/>
<dbReference type="OrthoDB" id="7883759at2759"/>
<reference evidence="2 3" key="1">
    <citation type="journal article" date="2007" name="Nature">
        <title>Evolution of genes and genomes on the Drosophila phylogeny.</title>
        <authorList>
            <consortium name="Drosophila 12 Genomes Consortium"/>
            <person name="Clark A.G."/>
            <person name="Eisen M.B."/>
            <person name="Smith D.R."/>
            <person name="Bergman C.M."/>
            <person name="Oliver B."/>
            <person name="Markow T.A."/>
            <person name="Kaufman T.C."/>
            <person name="Kellis M."/>
            <person name="Gelbart W."/>
            <person name="Iyer V.N."/>
            <person name="Pollard D.A."/>
            <person name="Sackton T.B."/>
            <person name="Larracuente A.M."/>
            <person name="Singh N.D."/>
            <person name="Abad J.P."/>
            <person name="Abt D.N."/>
            <person name="Adryan B."/>
            <person name="Aguade M."/>
            <person name="Akashi H."/>
            <person name="Anderson W.W."/>
            <person name="Aquadro C.F."/>
            <person name="Ardell D.H."/>
            <person name="Arguello R."/>
            <person name="Artieri C.G."/>
            <person name="Barbash D.A."/>
            <person name="Barker D."/>
            <person name="Barsanti P."/>
            <person name="Batterham P."/>
            <person name="Batzoglou S."/>
            <person name="Begun D."/>
            <person name="Bhutkar A."/>
            <person name="Blanco E."/>
            <person name="Bosak S.A."/>
            <person name="Bradley R.K."/>
            <person name="Brand A.D."/>
            <person name="Brent M.R."/>
            <person name="Brooks A.N."/>
            <person name="Brown R.H."/>
            <person name="Butlin R.K."/>
            <person name="Caggese C."/>
            <person name="Calvi B.R."/>
            <person name="Bernardo de Carvalho A."/>
            <person name="Caspi A."/>
            <person name="Castrezana S."/>
            <person name="Celniker S.E."/>
            <person name="Chang J.L."/>
            <person name="Chapple C."/>
            <person name="Chatterji S."/>
            <person name="Chinwalla A."/>
            <person name="Civetta A."/>
            <person name="Clifton S.W."/>
            <person name="Comeron J.M."/>
            <person name="Costello J.C."/>
            <person name="Coyne J.A."/>
            <person name="Daub J."/>
            <person name="David R.G."/>
            <person name="Delcher A.L."/>
            <person name="Delehaunty K."/>
            <person name="Do C.B."/>
            <person name="Ebling H."/>
            <person name="Edwards K."/>
            <person name="Eickbush T."/>
            <person name="Evans J.D."/>
            <person name="Filipski A."/>
            <person name="Findeiss S."/>
            <person name="Freyhult E."/>
            <person name="Fulton L."/>
            <person name="Fulton R."/>
            <person name="Garcia A.C."/>
            <person name="Gardiner A."/>
            <person name="Garfield D.A."/>
            <person name="Garvin B.E."/>
            <person name="Gibson G."/>
            <person name="Gilbert D."/>
            <person name="Gnerre S."/>
            <person name="Godfrey J."/>
            <person name="Good R."/>
            <person name="Gotea V."/>
            <person name="Gravely B."/>
            <person name="Greenberg A.J."/>
            <person name="Griffiths-Jones S."/>
            <person name="Gross S."/>
            <person name="Guigo R."/>
            <person name="Gustafson E.A."/>
            <person name="Haerty W."/>
            <person name="Hahn M.W."/>
            <person name="Halligan D.L."/>
            <person name="Halpern A.L."/>
            <person name="Halter G.M."/>
            <person name="Han M.V."/>
            <person name="Heger A."/>
            <person name="Hillier L."/>
            <person name="Hinrichs A.S."/>
            <person name="Holmes I."/>
            <person name="Hoskins R.A."/>
            <person name="Hubisz M.J."/>
            <person name="Hultmark D."/>
            <person name="Huntley M.A."/>
            <person name="Jaffe D.B."/>
            <person name="Jagadeeshan S."/>
            <person name="Jeck W.R."/>
            <person name="Johnson J."/>
            <person name="Jones C.D."/>
            <person name="Jordan W.C."/>
            <person name="Karpen G.H."/>
            <person name="Kataoka E."/>
            <person name="Keightley P.D."/>
            <person name="Kheradpour P."/>
            <person name="Kirkness E.F."/>
            <person name="Koerich L.B."/>
            <person name="Kristiansen K."/>
            <person name="Kudrna D."/>
            <person name="Kulathinal R.J."/>
            <person name="Kumar S."/>
            <person name="Kwok R."/>
            <person name="Lander E."/>
            <person name="Langley C.H."/>
            <person name="Lapoint R."/>
            <person name="Lazzaro B.P."/>
            <person name="Lee S.J."/>
            <person name="Levesque L."/>
            <person name="Li R."/>
            <person name="Lin C.F."/>
            <person name="Lin M.F."/>
            <person name="Lindblad-Toh K."/>
            <person name="Llopart A."/>
            <person name="Long M."/>
            <person name="Low L."/>
            <person name="Lozovsky E."/>
            <person name="Lu J."/>
            <person name="Luo M."/>
            <person name="Machado C.A."/>
            <person name="Makalowski W."/>
            <person name="Marzo M."/>
            <person name="Matsuda M."/>
            <person name="Matzkin L."/>
            <person name="McAllister B."/>
            <person name="McBride C.S."/>
            <person name="McKernan B."/>
            <person name="McKernan K."/>
            <person name="Mendez-Lago M."/>
            <person name="Minx P."/>
            <person name="Mollenhauer M.U."/>
            <person name="Montooth K."/>
            <person name="Mount S.M."/>
            <person name="Mu X."/>
            <person name="Myers E."/>
            <person name="Negre B."/>
            <person name="Newfeld S."/>
            <person name="Nielsen R."/>
            <person name="Noor M.A."/>
            <person name="O'Grady P."/>
            <person name="Pachter L."/>
            <person name="Papaceit M."/>
            <person name="Parisi M.J."/>
            <person name="Parisi M."/>
            <person name="Parts L."/>
            <person name="Pedersen J.S."/>
            <person name="Pesole G."/>
            <person name="Phillippy A.M."/>
            <person name="Ponting C.P."/>
            <person name="Pop M."/>
            <person name="Porcelli D."/>
            <person name="Powell J.R."/>
            <person name="Prohaska S."/>
            <person name="Pruitt K."/>
            <person name="Puig M."/>
            <person name="Quesneville H."/>
            <person name="Ram K.R."/>
            <person name="Rand D."/>
            <person name="Rasmussen M.D."/>
            <person name="Reed L.K."/>
            <person name="Reenan R."/>
            <person name="Reily A."/>
            <person name="Remington K.A."/>
            <person name="Rieger T.T."/>
            <person name="Ritchie M.G."/>
            <person name="Robin C."/>
            <person name="Rogers Y.H."/>
            <person name="Rohde C."/>
            <person name="Rozas J."/>
            <person name="Rubenfield M.J."/>
            <person name="Ruiz A."/>
            <person name="Russo S."/>
            <person name="Salzberg S.L."/>
            <person name="Sanchez-Gracia A."/>
            <person name="Saranga D.J."/>
            <person name="Sato H."/>
            <person name="Schaeffer S.W."/>
            <person name="Schatz M.C."/>
            <person name="Schlenke T."/>
            <person name="Schwartz R."/>
            <person name="Segarra C."/>
            <person name="Singh R.S."/>
            <person name="Sirot L."/>
            <person name="Sirota M."/>
            <person name="Sisneros N.B."/>
            <person name="Smith C.D."/>
            <person name="Smith T.F."/>
            <person name="Spieth J."/>
            <person name="Stage D.E."/>
            <person name="Stark A."/>
            <person name="Stephan W."/>
            <person name="Strausberg R.L."/>
            <person name="Strempel S."/>
            <person name="Sturgill D."/>
            <person name="Sutton G."/>
            <person name="Sutton G.G."/>
            <person name="Tao W."/>
            <person name="Teichmann S."/>
            <person name="Tobari Y.N."/>
            <person name="Tomimura Y."/>
            <person name="Tsolas J.M."/>
            <person name="Valente V.L."/>
            <person name="Venter E."/>
            <person name="Venter J.C."/>
            <person name="Vicario S."/>
            <person name="Vieira F.G."/>
            <person name="Vilella A.J."/>
            <person name="Villasante A."/>
            <person name="Walenz B."/>
            <person name="Wang J."/>
            <person name="Wasserman M."/>
            <person name="Watts T."/>
            <person name="Wilson D."/>
            <person name="Wilson R.K."/>
            <person name="Wing R.A."/>
            <person name="Wolfner M.F."/>
            <person name="Wong A."/>
            <person name="Wong G.K."/>
            <person name="Wu C.I."/>
            <person name="Wu G."/>
            <person name="Yamamoto D."/>
            <person name="Yang H.P."/>
            <person name="Yang S.P."/>
            <person name="Yorke J.A."/>
            <person name="Yoshida K."/>
            <person name="Zdobnov E."/>
            <person name="Zhang P."/>
            <person name="Zhang Y."/>
            <person name="Zimin A.V."/>
            <person name="Baldwin J."/>
            <person name="Abdouelleil A."/>
            <person name="Abdulkadir J."/>
            <person name="Abebe A."/>
            <person name="Abera B."/>
            <person name="Abreu J."/>
            <person name="Acer S.C."/>
            <person name="Aftuck L."/>
            <person name="Alexander A."/>
            <person name="An P."/>
            <person name="Anderson E."/>
            <person name="Anderson S."/>
            <person name="Arachi H."/>
            <person name="Azer M."/>
            <person name="Bachantsang P."/>
            <person name="Barry A."/>
            <person name="Bayul T."/>
            <person name="Berlin A."/>
            <person name="Bessette D."/>
            <person name="Bloom T."/>
            <person name="Blye J."/>
            <person name="Boguslavskiy L."/>
            <person name="Bonnet C."/>
            <person name="Boukhgalter B."/>
            <person name="Bourzgui I."/>
            <person name="Brown A."/>
            <person name="Cahill P."/>
            <person name="Channer S."/>
            <person name="Cheshatsang Y."/>
            <person name="Chuda L."/>
            <person name="Citroen M."/>
            <person name="Collymore A."/>
            <person name="Cooke P."/>
            <person name="Costello M."/>
            <person name="D'Aco K."/>
            <person name="Daza R."/>
            <person name="De Haan G."/>
            <person name="DeGray S."/>
            <person name="DeMaso C."/>
            <person name="Dhargay N."/>
            <person name="Dooley K."/>
            <person name="Dooley E."/>
            <person name="Doricent M."/>
            <person name="Dorje P."/>
            <person name="Dorjee K."/>
            <person name="Dupes A."/>
            <person name="Elong R."/>
            <person name="Falk J."/>
            <person name="Farina A."/>
            <person name="Faro S."/>
            <person name="Ferguson D."/>
            <person name="Fisher S."/>
            <person name="Foley C.D."/>
            <person name="Franke A."/>
            <person name="Friedrich D."/>
            <person name="Gadbois L."/>
            <person name="Gearin G."/>
            <person name="Gearin C.R."/>
            <person name="Giannoukos G."/>
            <person name="Goode T."/>
            <person name="Graham J."/>
            <person name="Grandbois E."/>
            <person name="Grewal S."/>
            <person name="Gyaltsen K."/>
            <person name="Hafez N."/>
            <person name="Hagos B."/>
            <person name="Hall J."/>
            <person name="Henson C."/>
            <person name="Hollinger A."/>
            <person name="Honan T."/>
            <person name="Huard M.D."/>
            <person name="Hughes L."/>
            <person name="Hurhula B."/>
            <person name="Husby M.E."/>
            <person name="Kamat A."/>
            <person name="Kanga B."/>
            <person name="Kashin S."/>
            <person name="Khazanovich D."/>
            <person name="Kisner P."/>
            <person name="Lance K."/>
            <person name="Lara M."/>
            <person name="Lee W."/>
            <person name="Lennon N."/>
            <person name="Letendre F."/>
            <person name="LeVine R."/>
            <person name="Lipovsky A."/>
            <person name="Liu X."/>
            <person name="Liu J."/>
            <person name="Liu S."/>
            <person name="Lokyitsang T."/>
            <person name="Lokyitsang Y."/>
            <person name="Lubonja R."/>
            <person name="Lui A."/>
            <person name="MacDonald P."/>
            <person name="Magnisalis V."/>
            <person name="Maru K."/>
            <person name="Matthews C."/>
            <person name="McCusker W."/>
            <person name="McDonough S."/>
            <person name="Mehta T."/>
            <person name="Meldrim J."/>
            <person name="Meneus L."/>
            <person name="Mihai O."/>
            <person name="Mihalev A."/>
            <person name="Mihova T."/>
            <person name="Mittelman R."/>
            <person name="Mlenga V."/>
            <person name="Montmayeur A."/>
            <person name="Mulrain L."/>
            <person name="Navidi A."/>
            <person name="Naylor J."/>
            <person name="Negash T."/>
            <person name="Nguyen T."/>
            <person name="Nguyen N."/>
            <person name="Nicol R."/>
            <person name="Norbu C."/>
            <person name="Norbu N."/>
            <person name="Novod N."/>
            <person name="O'Neill B."/>
            <person name="Osman S."/>
            <person name="Markiewicz E."/>
            <person name="Oyono O.L."/>
            <person name="Patti C."/>
            <person name="Phunkhang P."/>
            <person name="Pierre F."/>
            <person name="Priest M."/>
            <person name="Raghuraman S."/>
            <person name="Rege F."/>
            <person name="Reyes R."/>
            <person name="Rise C."/>
            <person name="Rogov P."/>
            <person name="Ross K."/>
            <person name="Ryan E."/>
            <person name="Settipalli S."/>
            <person name="Shea T."/>
            <person name="Sherpa N."/>
            <person name="Shi L."/>
            <person name="Shih D."/>
            <person name="Sparrow T."/>
            <person name="Spaulding J."/>
            <person name="Stalker J."/>
            <person name="Stange-Thomann N."/>
            <person name="Stavropoulos S."/>
            <person name="Stone C."/>
            <person name="Strader C."/>
            <person name="Tesfaye S."/>
            <person name="Thomson T."/>
            <person name="Thoulutsang Y."/>
            <person name="Thoulutsang D."/>
            <person name="Topham K."/>
            <person name="Topping I."/>
            <person name="Tsamla T."/>
            <person name="Vassiliev H."/>
            <person name="Vo A."/>
            <person name="Wangchuk T."/>
            <person name="Wangdi T."/>
            <person name="Weiand M."/>
            <person name="Wilkinson J."/>
            <person name="Wilson A."/>
            <person name="Yadav S."/>
            <person name="Young G."/>
            <person name="Yu Q."/>
            <person name="Zembek L."/>
            <person name="Zhong D."/>
            <person name="Zimmer A."/>
            <person name="Zwirko Z."/>
            <person name="Jaffe D.B."/>
            <person name="Alvarez P."/>
            <person name="Brockman W."/>
            <person name="Butler J."/>
            <person name="Chin C."/>
            <person name="Gnerre S."/>
            <person name="Grabherr M."/>
            <person name="Kleber M."/>
            <person name="Mauceli E."/>
            <person name="MacCallum I."/>
        </authorList>
    </citation>
    <scope>NUCLEOTIDE SEQUENCE [LARGE SCALE GENOMIC DNA]</scope>
    <source>
        <strain evidence="3">Tucson 15010-1051.87</strain>
    </source>
</reference>
<dbReference type="AlphaFoldDB" id="B4LSQ3"/>
<sequence>MELRSKYNKLKELLIGAGAYEEGMEIEEMRQLAQVMEMSTSSYTGVECSNLERALLESEIDFQMMVNSTMIVQPATTPTPSIDVFIGAGSFERDCESPTSNPVQLQVQAVVHHELNWSPRAGAVRPRKREASESNYDLDSKRAFQPMEEEEETNPNATPESLASADSGVSCEEVGSLSSISETSTLPSIGEMPSRLLISTSSAAVSDFSERDECSPVHINP</sequence>
<dbReference type="OMA" id="ELHQSTM"/>
<feature type="region of interest" description="Disordered" evidence="1">
    <location>
        <begin position="201"/>
        <end position="221"/>
    </location>
</feature>
<keyword evidence="3" id="KW-1185">Reference proteome</keyword>
<protein>
    <submittedName>
        <fullName evidence="2">Uncharacterized protein, isoform A</fullName>
    </submittedName>
</protein>
<organism evidence="2 3">
    <name type="scientific">Drosophila virilis</name>
    <name type="common">Fruit fly</name>
    <dbReference type="NCBI Taxonomy" id="7244"/>
    <lineage>
        <taxon>Eukaryota</taxon>
        <taxon>Metazoa</taxon>
        <taxon>Ecdysozoa</taxon>
        <taxon>Arthropoda</taxon>
        <taxon>Hexapoda</taxon>
        <taxon>Insecta</taxon>
        <taxon>Pterygota</taxon>
        <taxon>Neoptera</taxon>
        <taxon>Endopterygota</taxon>
        <taxon>Diptera</taxon>
        <taxon>Brachycera</taxon>
        <taxon>Muscomorpha</taxon>
        <taxon>Ephydroidea</taxon>
        <taxon>Drosophilidae</taxon>
        <taxon>Drosophila</taxon>
    </lineage>
</organism>
<dbReference type="Proteomes" id="UP000008792">
    <property type="component" value="Unassembled WGS sequence"/>
</dbReference>
<dbReference type="KEGG" id="dvi:6627715"/>
<dbReference type="EMBL" id="CH940649">
    <property type="protein sequence ID" value="EDW63792.1"/>
    <property type="molecule type" value="Genomic_DNA"/>
</dbReference>
<accession>B4LSQ3</accession>
<dbReference type="eggNOG" id="ENOG502TBES">
    <property type="taxonomic scope" value="Eukaryota"/>
</dbReference>
<feature type="compositionally biased region" description="Polar residues" evidence="1">
    <location>
        <begin position="176"/>
        <end position="187"/>
    </location>
</feature>
<evidence type="ECO:0000256" key="1">
    <source>
        <dbReference type="SAM" id="MobiDB-lite"/>
    </source>
</evidence>
<name>B4LSQ3_DROVI</name>
<dbReference type="STRING" id="7244.B4LSQ3"/>